<dbReference type="PROSITE" id="PS50112">
    <property type="entry name" value="PAS"/>
    <property type="match status" value="1"/>
</dbReference>
<keyword evidence="9" id="KW-1133">Transmembrane helix</keyword>
<dbReference type="InterPro" id="IPR003661">
    <property type="entry name" value="HisK_dim/P_dom"/>
</dbReference>
<feature type="transmembrane region" description="Helical" evidence="9">
    <location>
        <begin position="170"/>
        <end position="190"/>
    </location>
</feature>
<dbReference type="Gene3D" id="3.30.450.20">
    <property type="entry name" value="PAS domain"/>
    <property type="match status" value="1"/>
</dbReference>
<dbReference type="Gene3D" id="1.10.287.130">
    <property type="match status" value="1"/>
</dbReference>
<feature type="domain" description="Histidine kinase" evidence="10">
    <location>
        <begin position="520"/>
        <end position="742"/>
    </location>
</feature>
<dbReference type="InterPro" id="IPR036097">
    <property type="entry name" value="HisK_dim/P_sf"/>
</dbReference>
<evidence type="ECO:0000256" key="5">
    <source>
        <dbReference type="ARBA" id="ARBA00022741"/>
    </source>
</evidence>
<dbReference type="Proteomes" id="UP000215694">
    <property type="component" value="Unassembled WGS sequence"/>
</dbReference>
<dbReference type="FunFam" id="3.30.565.10:FF:000037">
    <property type="entry name" value="Hybrid sensor histidine kinase/response regulator"/>
    <property type="match status" value="1"/>
</dbReference>
<dbReference type="SUPFAM" id="SSF55874">
    <property type="entry name" value="ATPase domain of HSP90 chaperone/DNA topoisomerase II/histidine kinase"/>
    <property type="match status" value="1"/>
</dbReference>
<keyword evidence="13" id="KW-1185">Reference proteome</keyword>
<feature type="transmembrane region" description="Helical" evidence="9">
    <location>
        <begin position="138"/>
        <end position="158"/>
    </location>
</feature>
<feature type="transmembrane region" description="Helical" evidence="9">
    <location>
        <begin position="85"/>
        <end position="103"/>
    </location>
</feature>
<accession>A0A371J5B5</accession>
<evidence type="ECO:0000256" key="9">
    <source>
        <dbReference type="SAM" id="Phobius"/>
    </source>
</evidence>
<feature type="transmembrane region" description="Helical" evidence="9">
    <location>
        <begin position="197"/>
        <end position="220"/>
    </location>
</feature>
<keyword evidence="9" id="KW-0472">Membrane</keyword>
<keyword evidence="8" id="KW-0902">Two-component regulatory system</keyword>
<evidence type="ECO:0000259" key="10">
    <source>
        <dbReference type="PROSITE" id="PS50109"/>
    </source>
</evidence>
<evidence type="ECO:0000256" key="8">
    <source>
        <dbReference type="ARBA" id="ARBA00023012"/>
    </source>
</evidence>
<dbReference type="InterPro" id="IPR005467">
    <property type="entry name" value="His_kinase_dom"/>
</dbReference>
<dbReference type="InterPro" id="IPR003594">
    <property type="entry name" value="HATPase_dom"/>
</dbReference>
<dbReference type="Pfam" id="PF00512">
    <property type="entry name" value="HisKA"/>
    <property type="match status" value="1"/>
</dbReference>
<dbReference type="SUPFAM" id="SSF55785">
    <property type="entry name" value="PYP-like sensor domain (PAS domain)"/>
    <property type="match status" value="1"/>
</dbReference>
<evidence type="ECO:0000313" key="13">
    <source>
        <dbReference type="Proteomes" id="UP000215694"/>
    </source>
</evidence>
<dbReference type="SMART" id="SM00388">
    <property type="entry name" value="HisKA"/>
    <property type="match status" value="1"/>
</dbReference>
<dbReference type="EMBL" id="NOJY02000010">
    <property type="protein sequence ID" value="RDY27884.1"/>
    <property type="molecule type" value="Genomic_DNA"/>
</dbReference>
<feature type="domain" description="PAS" evidence="11">
    <location>
        <begin position="385"/>
        <end position="433"/>
    </location>
</feature>
<feature type="transmembrane region" description="Helical" evidence="9">
    <location>
        <begin position="56"/>
        <end position="78"/>
    </location>
</feature>
<dbReference type="InterPro" id="IPR036890">
    <property type="entry name" value="HATPase_C_sf"/>
</dbReference>
<dbReference type="InterPro" id="IPR013767">
    <property type="entry name" value="PAS_fold"/>
</dbReference>
<evidence type="ECO:0000256" key="7">
    <source>
        <dbReference type="ARBA" id="ARBA00022840"/>
    </source>
</evidence>
<evidence type="ECO:0000313" key="12">
    <source>
        <dbReference type="EMBL" id="RDY27884.1"/>
    </source>
</evidence>
<dbReference type="GO" id="GO:0006355">
    <property type="term" value="P:regulation of DNA-templated transcription"/>
    <property type="evidence" value="ECO:0007669"/>
    <property type="project" value="InterPro"/>
</dbReference>
<dbReference type="Pfam" id="PF00989">
    <property type="entry name" value="PAS"/>
    <property type="match status" value="1"/>
</dbReference>
<evidence type="ECO:0000256" key="1">
    <source>
        <dbReference type="ARBA" id="ARBA00000085"/>
    </source>
</evidence>
<proteinExistence type="predicted"/>
<feature type="transmembrane region" description="Helical" evidence="9">
    <location>
        <begin position="17"/>
        <end position="36"/>
    </location>
</feature>
<dbReference type="InterPro" id="IPR035965">
    <property type="entry name" value="PAS-like_dom_sf"/>
</dbReference>
<organism evidence="12 13">
    <name type="scientific">Romboutsia weinsteinii</name>
    <dbReference type="NCBI Taxonomy" id="2020949"/>
    <lineage>
        <taxon>Bacteria</taxon>
        <taxon>Bacillati</taxon>
        <taxon>Bacillota</taxon>
        <taxon>Clostridia</taxon>
        <taxon>Peptostreptococcales</taxon>
        <taxon>Peptostreptococcaceae</taxon>
        <taxon>Romboutsia</taxon>
    </lineage>
</organism>
<dbReference type="CDD" id="cd16922">
    <property type="entry name" value="HATPase_EvgS-ArcB-TorS-like"/>
    <property type="match status" value="1"/>
</dbReference>
<keyword evidence="6" id="KW-0418">Kinase</keyword>
<comment type="caution">
    <text evidence="12">The sequence shown here is derived from an EMBL/GenBank/DDBJ whole genome shotgun (WGS) entry which is preliminary data.</text>
</comment>
<dbReference type="PRINTS" id="PR00344">
    <property type="entry name" value="BCTRLSENSOR"/>
</dbReference>
<dbReference type="PANTHER" id="PTHR43547">
    <property type="entry name" value="TWO-COMPONENT HISTIDINE KINASE"/>
    <property type="match status" value="1"/>
</dbReference>
<dbReference type="SUPFAM" id="SSF47384">
    <property type="entry name" value="Homodimeric domain of signal transducing histidine kinase"/>
    <property type="match status" value="1"/>
</dbReference>
<dbReference type="SMART" id="SM00387">
    <property type="entry name" value="HATPase_c"/>
    <property type="match status" value="1"/>
</dbReference>
<dbReference type="AlphaFoldDB" id="A0A371J5B5"/>
<dbReference type="CDD" id="cd00082">
    <property type="entry name" value="HisKA"/>
    <property type="match status" value="1"/>
</dbReference>
<dbReference type="EC" id="2.7.13.3" evidence="2"/>
<evidence type="ECO:0000256" key="6">
    <source>
        <dbReference type="ARBA" id="ARBA00022777"/>
    </source>
</evidence>
<dbReference type="InterPro" id="IPR004358">
    <property type="entry name" value="Sig_transdc_His_kin-like_C"/>
</dbReference>
<keyword evidence="9" id="KW-0812">Transmembrane</keyword>
<keyword evidence="4" id="KW-0808">Transferase</keyword>
<dbReference type="PANTHER" id="PTHR43547:SF2">
    <property type="entry name" value="HYBRID SIGNAL TRANSDUCTION HISTIDINE KINASE C"/>
    <property type="match status" value="1"/>
</dbReference>
<dbReference type="CDD" id="cd00130">
    <property type="entry name" value="PAS"/>
    <property type="match status" value="1"/>
</dbReference>
<reference evidence="12 13" key="1">
    <citation type="journal article" date="2017" name="Genome Announc.">
        <title>Draft Genome Sequence of Romboutsia weinsteinii sp. nov. Strain CCRI-19649(T) Isolated from Surface Water.</title>
        <authorList>
            <person name="Maheux A.F."/>
            <person name="Boudreau D.K."/>
            <person name="Berube E."/>
            <person name="Boissinot M."/>
            <person name="Cantin P."/>
            <person name="Raymond F."/>
            <person name="Corbeil J."/>
            <person name="Omar R.F."/>
            <person name="Bergeron M.G."/>
        </authorList>
    </citation>
    <scope>NUCLEOTIDE SEQUENCE [LARGE SCALE GENOMIC DNA]</scope>
    <source>
        <strain evidence="12 13">CCRI-19649</strain>
    </source>
</reference>
<dbReference type="GO" id="GO:0005524">
    <property type="term" value="F:ATP binding"/>
    <property type="evidence" value="ECO:0007669"/>
    <property type="project" value="UniProtKB-KW"/>
</dbReference>
<keyword evidence="5" id="KW-0547">Nucleotide-binding</keyword>
<sequence>MSYLFDTNKKNDVKRKIILATLISIFIFITLSVIYIKFNPLIPTDITHEQLTYGINILYILTAIFSVIAYIGCLIQFVCTKNDRYYIVSLVYLNLCIIYTTSIIMDKSYYYFTSSLLRIVFLILILKSKIIFNKKFISTIVVIILSLILIKIDTFFYNNVNLYSRFLQEIYIIISIINIIMAILFSILTYKESTYSYIFLIGSLVALSFRNFNFVGSIIYMNVSDIMVNSFIGLLFVLLSFVLVVIGVFFELGSFIKSKTNLEKELSLFYNLVNLNSFENIVFKDQNKRIFYANENTFNNYCDSNYSYDYLNKQSEKYDTLNFDIIEDKSHNTNNRSFTVYIEKMSVYLKVSIHKFYISLTQYYELIAFSDITKEYLLNLSCKKNEELLQSISDNIQDILIGITHDGVIEYANKAALDTLKYNHDDFIGKNYLDFISNNSTDSTLFNDTNTKHIYQVSNYYGDIVEFESIVKDLVNLEYSSVNKLIISKDLTERNKLDDITKKYNEIKAYEDSKNEFFANLSHELKTPLNIIYSTLQLFERMQSKDANVFKSFYFKYNTSLRINCLRILRLVNNLIDITKADVKSMDVNFVNLNIIYFVENITSSVTAFAAMKHLNIVFDTNNEEIFIKCDPEKIERILLNLLSNAIKFTPEHKTIYVDVIIDDKWVNIYVKDEGIGIDESMQELIFDRFVQIDKSLNRNTEGSGIGLSIVKSLVELHNGKISLKSSINKGTTFKISIPNISLSYTELKNNNLYNTETYKIELELSDIYEVF</sequence>
<dbReference type="GO" id="GO:0000155">
    <property type="term" value="F:phosphorelay sensor kinase activity"/>
    <property type="evidence" value="ECO:0007669"/>
    <property type="project" value="InterPro"/>
</dbReference>
<keyword evidence="7" id="KW-0067">ATP-binding</keyword>
<dbReference type="NCBIfam" id="TIGR00229">
    <property type="entry name" value="sensory_box"/>
    <property type="match status" value="1"/>
</dbReference>
<dbReference type="Pfam" id="PF02518">
    <property type="entry name" value="HATPase_c"/>
    <property type="match status" value="1"/>
</dbReference>
<dbReference type="Gene3D" id="3.30.565.10">
    <property type="entry name" value="Histidine kinase-like ATPase, C-terminal domain"/>
    <property type="match status" value="1"/>
</dbReference>
<dbReference type="InterPro" id="IPR000014">
    <property type="entry name" value="PAS"/>
</dbReference>
<evidence type="ECO:0000256" key="2">
    <source>
        <dbReference type="ARBA" id="ARBA00012438"/>
    </source>
</evidence>
<evidence type="ECO:0000256" key="3">
    <source>
        <dbReference type="ARBA" id="ARBA00022553"/>
    </source>
</evidence>
<evidence type="ECO:0000259" key="11">
    <source>
        <dbReference type="PROSITE" id="PS50112"/>
    </source>
</evidence>
<dbReference type="SMART" id="SM00091">
    <property type="entry name" value="PAS"/>
    <property type="match status" value="1"/>
</dbReference>
<evidence type="ECO:0000256" key="4">
    <source>
        <dbReference type="ARBA" id="ARBA00022679"/>
    </source>
</evidence>
<feature type="transmembrane region" description="Helical" evidence="9">
    <location>
        <begin position="226"/>
        <end position="250"/>
    </location>
</feature>
<keyword evidence="3" id="KW-0597">Phosphoprotein</keyword>
<comment type="catalytic activity">
    <reaction evidence="1">
        <text>ATP + protein L-histidine = ADP + protein N-phospho-L-histidine.</text>
        <dbReference type="EC" id="2.7.13.3"/>
    </reaction>
</comment>
<name>A0A371J5B5_9FIRM</name>
<gene>
    <name evidence="12" type="ORF">CHL78_007730</name>
</gene>
<dbReference type="PROSITE" id="PS50109">
    <property type="entry name" value="HIS_KIN"/>
    <property type="match status" value="1"/>
</dbReference>
<protein>
    <recommendedName>
        <fullName evidence="2">histidine kinase</fullName>
        <ecNumber evidence="2">2.7.13.3</ecNumber>
    </recommendedName>
</protein>